<evidence type="ECO:0000256" key="1">
    <source>
        <dbReference type="PROSITE-ProRule" id="PRU00325"/>
    </source>
</evidence>
<dbReference type="Proteomes" id="UP000327044">
    <property type="component" value="Unassembled WGS sequence"/>
</dbReference>
<dbReference type="GO" id="GO:0006281">
    <property type="term" value="P:DNA repair"/>
    <property type="evidence" value="ECO:0007669"/>
    <property type="project" value="UniProtKB-ARBA"/>
</dbReference>
<dbReference type="AlphaFoldDB" id="A0A1Y1M656"/>
<dbReference type="InterPro" id="IPR011335">
    <property type="entry name" value="Restrct_endonuc-II-like"/>
</dbReference>
<keyword evidence="1" id="KW-0479">Metal-binding</keyword>
<reference evidence="4 5" key="2">
    <citation type="journal article" date="2018" name="Elife">
        <title>Firefly genomes illuminate parallel origins of bioluminescence in beetles.</title>
        <authorList>
            <person name="Fallon T.R."/>
            <person name="Lower S.E."/>
            <person name="Chang C.H."/>
            <person name="Bessho-Uehara M."/>
            <person name="Martin G.J."/>
            <person name="Bewick A.J."/>
            <person name="Behringer M."/>
            <person name="Debat H.J."/>
            <person name="Wong I."/>
            <person name="Day J.C."/>
            <person name="Suvorov A."/>
            <person name="Silva C.J."/>
            <person name="Stanger-Hall K.F."/>
            <person name="Hall D.W."/>
            <person name="Schmitz R.J."/>
            <person name="Nelson D.R."/>
            <person name="Lewis S.M."/>
            <person name="Shigenobu S."/>
            <person name="Bybee S.M."/>
            <person name="Larracuente A.M."/>
            <person name="Oba Y."/>
            <person name="Weng J.K."/>
        </authorList>
    </citation>
    <scope>NUCLEOTIDE SEQUENCE [LARGE SCALE GENOMIC DNA]</scope>
    <source>
        <strain evidence="4">1611_PpyrPB1</strain>
        <tissue evidence="4">Whole body</tissue>
    </source>
</reference>
<dbReference type="InterPro" id="IPR019080">
    <property type="entry name" value="YqaJ_viral_recombinase"/>
</dbReference>
<evidence type="ECO:0000313" key="3">
    <source>
        <dbReference type="EMBL" id="JAV81001.1"/>
    </source>
</evidence>
<dbReference type="InterPro" id="IPR011604">
    <property type="entry name" value="PDDEXK-like_dom_sf"/>
</dbReference>
<dbReference type="PANTHER" id="PTHR47526">
    <property type="entry name" value="ATP-DEPENDENT DNA HELICASE"/>
    <property type="match status" value="1"/>
</dbReference>
<dbReference type="SUPFAM" id="SSF52980">
    <property type="entry name" value="Restriction endonuclease-like"/>
    <property type="match status" value="1"/>
</dbReference>
<dbReference type="InterPro" id="IPR007527">
    <property type="entry name" value="Znf_SWIM"/>
</dbReference>
<gene>
    <name evidence="4" type="ORF">PPYR_15433</name>
</gene>
<dbReference type="InParanoid" id="A0A1Y1M656"/>
<dbReference type="CDD" id="cd22343">
    <property type="entry name" value="PDDEXK_lambda_exonuclease-like"/>
    <property type="match status" value="1"/>
</dbReference>
<dbReference type="PANTHER" id="PTHR47526:SF3">
    <property type="entry name" value="PHD-TYPE DOMAIN-CONTAINING PROTEIN"/>
    <property type="match status" value="1"/>
</dbReference>
<evidence type="ECO:0000259" key="2">
    <source>
        <dbReference type="PROSITE" id="PS50966"/>
    </source>
</evidence>
<keyword evidence="1" id="KW-0862">Zinc</keyword>
<keyword evidence="1" id="KW-0863">Zinc-finger</keyword>
<dbReference type="Pfam" id="PF09588">
    <property type="entry name" value="YqaJ"/>
    <property type="match status" value="1"/>
</dbReference>
<reference evidence="3" key="1">
    <citation type="journal article" date="2016" name="Sci. Rep.">
        <title>Molecular characterization of firefly nuptial gifts: a multi-omics approach sheds light on postcopulatory sexual selection.</title>
        <authorList>
            <person name="Al-Wathiqui N."/>
            <person name="Fallon T.R."/>
            <person name="South A."/>
            <person name="Weng J.K."/>
            <person name="Lewis S.M."/>
        </authorList>
    </citation>
    <scope>NUCLEOTIDE SEQUENCE</scope>
</reference>
<organism evidence="3">
    <name type="scientific">Photinus pyralis</name>
    <name type="common">Common eastern firefly</name>
    <name type="synonym">Lampyris pyralis</name>
    <dbReference type="NCBI Taxonomy" id="7054"/>
    <lineage>
        <taxon>Eukaryota</taxon>
        <taxon>Metazoa</taxon>
        <taxon>Ecdysozoa</taxon>
        <taxon>Arthropoda</taxon>
        <taxon>Hexapoda</taxon>
        <taxon>Insecta</taxon>
        <taxon>Pterygota</taxon>
        <taxon>Neoptera</taxon>
        <taxon>Endopterygota</taxon>
        <taxon>Coleoptera</taxon>
        <taxon>Polyphaga</taxon>
        <taxon>Elateriformia</taxon>
        <taxon>Elateroidea</taxon>
        <taxon>Lampyridae</taxon>
        <taxon>Lampyrinae</taxon>
        <taxon>Photinus</taxon>
    </lineage>
</organism>
<reference evidence="4" key="3">
    <citation type="submission" date="2019-08" db="EMBL/GenBank/DDBJ databases">
        <authorList>
            <consortium name="Photinus pyralis genome working group"/>
            <person name="Fallon T.R."/>
            <person name="Sander Lower S.E."/>
            <person name="Weng J.-K."/>
        </authorList>
    </citation>
    <scope>NUCLEOTIDE SEQUENCE</scope>
    <source>
        <strain evidence="4">1611_PpyrPB1</strain>
        <tissue evidence="4">Whole body</tissue>
    </source>
</reference>
<name>A0A1Y1M656_PHOPY</name>
<dbReference type="OrthoDB" id="6761803at2759"/>
<dbReference type="PROSITE" id="PS50966">
    <property type="entry name" value="ZF_SWIM"/>
    <property type="match status" value="1"/>
</dbReference>
<proteinExistence type="predicted"/>
<dbReference type="EMBL" id="VVIM01001653">
    <property type="protein sequence ID" value="KAB0790230.1"/>
    <property type="molecule type" value="Genomic_DNA"/>
</dbReference>
<sequence length="511" mass="58087">MASVLEEPNAPWTKNLTRLHEINFTEDVILTYNQDSNSKKSVNLGYRMFKAHKTSNVFIANDGNKIFVKANVQASFTLSKKYLCKILIYVHLKVEIVKASCGCPAGLSGACKHIYTLLWSVFDIAKTHASNLTEVACTSLPRKWGIGAKSRTPRSATKFAELNFIKHDVKRKAKNTERLILQRRKNLADIQLTVRIDKKYIEILKKGLADNGIGEMFQDVLQENHLKQNSPLPSLFPKEAELLPSDDVNHEAIQVPILDLWKNEVGEIIGRNNYNVKLLECCQINLSQAQDLFKNTTTQSVSERWKKERSKRITASNFYEIIRRKASVTNAFVNKIFKCTEIRQTADMALGLANEERALEKYKISKNLVGEEISKVFDVGLVVNPGCPFLGATPDKLVQFTSGNNVLIEIKTLTKAMKLELSVTESIKQNYCNYLYFNENNHIALKQNSKQHFQVQGQMALSGIFECDLVVDSGSSFFIERISFDPHLWKTLMLPSLTKFYFLHFDKSCNL</sequence>
<evidence type="ECO:0000313" key="5">
    <source>
        <dbReference type="Proteomes" id="UP000327044"/>
    </source>
</evidence>
<accession>A0A1Y1M656</accession>
<feature type="domain" description="SWIM-type" evidence="2">
    <location>
        <begin position="86"/>
        <end position="122"/>
    </location>
</feature>
<evidence type="ECO:0000313" key="4">
    <source>
        <dbReference type="EMBL" id="KAB0790230.1"/>
    </source>
</evidence>
<dbReference type="Gene3D" id="3.90.320.10">
    <property type="match status" value="1"/>
</dbReference>
<protein>
    <recommendedName>
        <fullName evidence="2">SWIM-type domain-containing protein</fullName>
    </recommendedName>
</protein>
<dbReference type="EMBL" id="GEZM01040014">
    <property type="protein sequence ID" value="JAV81006.1"/>
    <property type="molecule type" value="Transcribed_RNA"/>
</dbReference>
<dbReference type="EMBL" id="GEZM01040015">
    <property type="protein sequence ID" value="JAV81001.1"/>
    <property type="molecule type" value="Transcribed_RNA"/>
</dbReference>
<keyword evidence="5" id="KW-1185">Reference proteome</keyword>
<dbReference type="GO" id="GO:0008270">
    <property type="term" value="F:zinc ion binding"/>
    <property type="evidence" value="ECO:0007669"/>
    <property type="project" value="UniProtKB-KW"/>
</dbReference>